<evidence type="ECO:0000313" key="2">
    <source>
        <dbReference type="EnsemblPlants" id="Bo2g134110.1"/>
    </source>
</evidence>
<proteinExistence type="predicted"/>
<dbReference type="HOGENOM" id="CLU_033858_1_1_1"/>
<dbReference type="EnsemblPlants" id="Bo2g134110.1">
    <property type="protein sequence ID" value="Bo2g134110.1"/>
    <property type="gene ID" value="Bo2g134110"/>
</dbReference>
<reference evidence="2 3" key="1">
    <citation type="journal article" date="2014" name="Genome Biol.">
        <title>Transcriptome and methylome profiling reveals relics of genome dominance in the mesopolyploid Brassica oleracea.</title>
        <authorList>
            <person name="Parkin I.A."/>
            <person name="Koh C."/>
            <person name="Tang H."/>
            <person name="Robinson S.J."/>
            <person name="Kagale S."/>
            <person name="Clarke W.E."/>
            <person name="Town C.D."/>
            <person name="Nixon J."/>
            <person name="Krishnakumar V."/>
            <person name="Bidwell S.L."/>
            <person name="Denoeud F."/>
            <person name="Belcram H."/>
            <person name="Links M.G."/>
            <person name="Just J."/>
            <person name="Clarke C."/>
            <person name="Bender T."/>
            <person name="Huebert T."/>
            <person name="Mason A.S."/>
            <person name="Pires J.C."/>
            <person name="Barker G."/>
            <person name="Moore J."/>
            <person name="Walley P.G."/>
            <person name="Manoli S."/>
            <person name="Batley J."/>
            <person name="Edwards D."/>
            <person name="Nelson M.N."/>
            <person name="Wang X."/>
            <person name="Paterson A.H."/>
            <person name="King G."/>
            <person name="Bancroft I."/>
            <person name="Chalhoub B."/>
            <person name="Sharpe A.G."/>
        </authorList>
    </citation>
    <scope>NUCLEOTIDE SEQUENCE</scope>
    <source>
        <strain evidence="2 3">cv. TO1000</strain>
    </source>
</reference>
<reference evidence="2" key="2">
    <citation type="submission" date="2015-03" db="UniProtKB">
        <authorList>
            <consortium name="EnsemblPlants"/>
        </authorList>
    </citation>
    <scope>IDENTIFICATION</scope>
</reference>
<dbReference type="AlphaFoldDB" id="A0A0D3AV61"/>
<protein>
    <submittedName>
        <fullName evidence="2">Uncharacterized protein</fullName>
    </submittedName>
</protein>
<sequence>MYSGGFARPAWTRWFGANNRDGRNVPETIKGYYDGAYPNWSKTPDHVKTTWFKCFVTGVLPSLSDLSKMTHTTSDGIFVDPTSEKLFNAVASRKEGTDSIGFVNEVSKATSSYASRRDEENSQMGARMDSQHDRLDSFEDLLDVMAVGNPTVQRALNERRAALGMPIRNPEDADLDRSQPSTATDYLDNM</sequence>
<accession>A0A0D3AV61</accession>
<organism evidence="2 3">
    <name type="scientific">Brassica oleracea var. oleracea</name>
    <dbReference type="NCBI Taxonomy" id="109376"/>
    <lineage>
        <taxon>Eukaryota</taxon>
        <taxon>Viridiplantae</taxon>
        <taxon>Streptophyta</taxon>
        <taxon>Embryophyta</taxon>
        <taxon>Tracheophyta</taxon>
        <taxon>Spermatophyta</taxon>
        <taxon>Magnoliopsida</taxon>
        <taxon>eudicotyledons</taxon>
        <taxon>Gunneridae</taxon>
        <taxon>Pentapetalae</taxon>
        <taxon>rosids</taxon>
        <taxon>malvids</taxon>
        <taxon>Brassicales</taxon>
        <taxon>Brassicaceae</taxon>
        <taxon>Brassiceae</taxon>
        <taxon>Brassica</taxon>
    </lineage>
</organism>
<name>A0A0D3AV61_BRAOL</name>
<keyword evidence="3" id="KW-1185">Reference proteome</keyword>
<evidence type="ECO:0000313" key="3">
    <source>
        <dbReference type="Proteomes" id="UP000032141"/>
    </source>
</evidence>
<dbReference type="Proteomes" id="UP000032141">
    <property type="component" value="Chromosome C2"/>
</dbReference>
<dbReference type="Gramene" id="Bo2g134110.1">
    <property type="protein sequence ID" value="Bo2g134110.1"/>
    <property type="gene ID" value="Bo2g134110"/>
</dbReference>
<feature type="region of interest" description="Disordered" evidence="1">
    <location>
        <begin position="167"/>
        <end position="190"/>
    </location>
</feature>
<evidence type="ECO:0000256" key="1">
    <source>
        <dbReference type="SAM" id="MobiDB-lite"/>
    </source>
</evidence>